<dbReference type="VEuPathDB" id="CryptoDB:Cvel_3859"/>
<organism evidence="2">
    <name type="scientific">Chromera velia CCMP2878</name>
    <dbReference type="NCBI Taxonomy" id="1169474"/>
    <lineage>
        <taxon>Eukaryota</taxon>
        <taxon>Sar</taxon>
        <taxon>Alveolata</taxon>
        <taxon>Colpodellida</taxon>
        <taxon>Chromeraceae</taxon>
        <taxon>Chromera</taxon>
    </lineage>
</organism>
<evidence type="ECO:0000313" key="2">
    <source>
        <dbReference type="EMBL" id="CEM19880.1"/>
    </source>
</evidence>
<reference evidence="2" key="1">
    <citation type="submission" date="2014-11" db="EMBL/GenBank/DDBJ databases">
        <authorList>
            <person name="Otto D Thomas"/>
            <person name="Naeem Raeece"/>
        </authorList>
    </citation>
    <scope>NUCLEOTIDE SEQUENCE</scope>
</reference>
<protein>
    <submittedName>
        <fullName evidence="2">Uncharacterized protein</fullName>
    </submittedName>
</protein>
<proteinExistence type="predicted"/>
<gene>
    <name evidence="2" type="ORF">Cvel_3859</name>
</gene>
<accession>A0A0G4FX08</accession>
<name>A0A0G4FX08_9ALVE</name>
<feature type="region of interest" description="Disordered" evidence="1">
    <location>
        <begin position="112"/>
        <end position="133"/>
    </location>
</feature>
<dbReference type="EMBL" id="CDMZ01000706">
    <property type="protein sequence ID" value="CEM19880.1"/>
    <property type="molecule type" value="Genomic_DNA"/>
</dbReference>
<evidence type="ECO:0000256" key="1">
    <source>
        <dbReference type="SAM" id="MobiDB-lite"/>
    </source>
</evidence>
<sequence length="144" mass="15952">MLKTVASTLEKYRRLETQQEKEEGAGRNGQTVSGLTAKAVAAKNVKGFKGALEILNQALSLSYILRHLFMKTAEKVNGAPLYKSLEGERHDKYKLFLRKSIKGNWVISPDKEGTKYNRKSRGDGTGTSPVTANWGDAKMKIHAV</sequence>
<dbReference type="AlphaFoldDB" id="A0A0G4FX08"/>